<reference evidence="1 2" key="1">
    <citation type="submission" date="2020-08" db="EMBL/GenBank/DDBJ databases">
        <title>Genomic Encyclopedia of Type Strains, Phase IV (KMG-IV): sequencing the most valuable type-strain genomes for metagenomic binning, comparative biology and taxonomic classification.</title>
        <authorList>
            <person name="Goeker M."/>
        </authorList>
    </citation>
    <scope>NUCLEOTIDE SEQUENCE [LARGE SCALE GENOMIC DNA]</scope>
    <source>
        <strain evidence="1 2">DSM 29854</strain>
    </source>
</reference>
<evidence type="ECO:0000313" key="2">
    <source>
        <dbReference type="Proteomes" id="UP000563094"/>
    </source>
</evidence>
<evidence type="ECO:0000313" key="1">
    <source>
        <dbReference type="EMBL" id="MBA9078563.1"/>
    </source>
</evidence>
<organism evidence="1 2">
    <name type="scientific">Rufibacter quisquiliarum</name>
    <dbReference type="NCBI Taxonomy" id="1549639"/>
    <lineage>
        <taxon>Bacteria</taxon>
        <taxon>Pseudomonadati</taxon>
        <taxon>Bacteroidota</taxon>
        <taxon>Cytophagia</taxon>
        <taxon>Cytophagales</taxon>
        <taxon>Hymenobacteraceae</taxon>
        <taxon>Rufibacter</taxon>
    </lineage>
</organism>
<dbReference type="Proteomes" id="UP000563094">
    <property type="component" value="Unassembled WGS sequence"/>
</dbReference>
<protein>
    <submittedName>
        <fullName evidence="1">Uncharacterized protein</fullName>
    </submittedName>
</protein>
<dbReference type="AlphaFoldDB" id="A0A839GL77"/>
<dbReference type="EMBL" id="JACJIQ010000014">
    <property type="protein sequence ID" value="MBA9078563.1"/>
    <property type="molecule type" value="Genomic_DNA"/>
</dbReference>
<accession>A0A839GL77</accession>
<sequence>MQVKIYNKTKKVFVRLIESAISVKLLKIASVKEDITMK</sequence>
<comment type="caution">
    <text evidence="1">The sequence shown here is derived from an EMBL/GenBank/DDBJ whole genome shotgun (WGS) entry which is preliminary data.</text>
</comment>
<keyword evidence="2" id="KW-1185">Reference proteome</keyword>
<proteinExistence type="predicted"/>
<name>A0A839GL77_9BACT</name>
<gene>
    <name evidence="1" type="ORF">FHS90_003293</name>
</gene>